<reference evidence="3 4" key="1">
    <citation type="submission" date="2021-06" db="EMBL/GenBank/DDBJ databases">
        <authorList>
            <person name="Criscuolo A."/>
        </authorList>
    </citation>
    <scope>NUCLEOTIDE SEQUENCE [LARGE SCALE GENOMIC DNA]</scope>
    <source>
        <strain evidence="4">CIP 111802</strain>
    </source>
</reference>
<comment type="similarity">
    <text evidence="1">Belongs to the Nudix hydrolase family.</text>
</comment>
<dbReference type="InterPro" id="IPR000086">
    <property type="entry name" value="NUDIX_hydrolase_dom"/>
</dbReference>
<gene>
    <name evidence="3" type="primary">nudC_4</name>
    <name evidence="3" type="ORF">PAECIP111802_03753</name>
</gene>
<dbReference type="CDD" id="cd02883">
    <property type="entry name" value="NUDIX_Hydrolase"/>
    <property type="match status" value="1"/>
</dbReference>
<comment type="caution">
    <text evidence="3">The sequence shown here is derived from an EMBL/GenBank/DDBJ whole genome shotgun (WGS) entry which is preliminary data.</text>
</comment>
<evidence type="ECO:0000313" key="4">
    <source>
        <dbReference type="Proteomes" id="UP000730618"/>
    </source>
</evidence>
<dbReference type="Pfam" id="PF00293">
    <property type="entry name" value="NUDIX"/>
    <property type="match status" value="1"/>
</dbReference>
<dbReference type="InterPro" id="IPR020084">
    <property type="entry name" value="NUDIX_hydrolase_CS"/>
</dbReference>
<evidence type="ECO:0000256" key="1">
    <source>
        <dbReference type="ARBA" id="ARBA00005582"/>
    </source>
</evidence>
<sequence>MKRVDVACALVYDRSIHKILMVKNNRRDSSYWSIPGGAVEANETLEQAVKRETKEETGYEIEPAGIYSVREVFFTGSDHHALIFTFLARITGGGMEVADPDGDVTEVKWMDLREANALMPGLPDITIESMETVAALYYFDNSG</sequence>
<dbReference type="PANTHER" id="PTHR43736">
    <property type="entry name" value="ADP-RIBOSE PYROPHOSPHATASE"/>
    <property type="match status" value="1"/>
</dbReference>
<keyword evidence="3" id="KW-0378">Hydrolase</keyword>
<dbReference type="GO" id="GO:0016787">
    <property type="term" value="F:hydrolase activity"/>
    <property type="evidence" value="ECO:0007669"/>
    <property type="project" value="UniProtKB-KW"/>
</dbReference>
<dbReference type="PROSITE" id="PS51462">
    <property type="entry name" value="NUDIX"/>
    <property type="match status" value="1"/>
</dbReference>
<dbReference type="Proteomes" id="UP000730618">
    <property type="component" value="Unassembled WGS sequence"/>
</dbReference>
<dbReference type="EMBL" id="CAJVCE010000010">
    <property type="protein sequence ID" value="CAG7646467.1"/>
    <property type="molecule type" value="Genomic_DNA"/>
</dbReference>
<dbReference type="EC" id="3.6.1.22" evidence="3"/>
<keyword evidence="4" id="KW-1185">Reference proteome</keyword>
<evidence type="ECO:0000313" key="3">
    <source>
        <dbReference type="EMBL" id="CAG7646467.1"/>
    </source>
</evidence>
<dbReference type="PANTHER" id="PTHR43736:SF1">
    <property type="entry name" value="DIHYDRONEOPTERIN TRIPHOSPHATE DIPHOSPHATASE"/>
    <property type="match status" value="1"/>
</dbReference>
<feature type="domain" description="Nudix hydrolase" evidence="2">
    <location>
        <begin position="2"/>
        <end position="131"/>
    </location>
</feature>
<accession>A0ABN7TLZ4</accession>
<organism evidence="3 4">
    <name type="scientific">Paenibacillus allorhizosphaerae</name>
    <dbReference type="NCBI Taxonomy" id="2849866"/>
    <lineage>
        <taxon>Bacteria</taxon>
        <taxon>Bacillati</taxon>
        <taxon>Bacillota</taxon>
        <taxon>Bacilli</taxon>
        <taxon>Bacillales</taxon>
        <taxon>Paenibacillaceae</taxon>
        <taxon>Paenibacillus</taxon>
    </lineage>
</organism>
<proteinExistence type="inferred from homology"/>
<evidence type="ECO:0000259" key="2">
    <source>
        <dbReference type="PROSITE" id="PS51462"/>
    </source>
</evidence>
<dbReference type="PROSITE" id="PS00893">
    <property type="entry name" value="NUDIX_BOX"/>
    <property type="match status" value="1"/>
</dbReference>
<name>A0ABN7TLZ4_9BACL</name>
<protein>
    <submittedName>
        <fullName evidence="3">NADH pyrophosphatase</fullName>
        <ecNumber evidence="3">3.6.1.22</ecNumber>
    </submittedName>
</protein>